<reference evidence="1 2" key="1">
    <citation type="journal article" date="2016" name="Nat. Commun.">
        <title>Thousands of microbial genomes shed light on interconnected biogeochemical processes in an aquifer system.</title>
        <authorList>
            <person name="Anantharaman K."/>
            <person name="Brown C.T."/>
            <person name="Hug L.A."/>
            <person name="Sharon I."/>
            <person name="Castelle C.J."/>
            <person name="Probst A.J."/>
            <person name="Thomas B.C."/>
            <person name="Singh A."/>
            <person name="Wilkins M.J."/>
            <person name="Karaoz U."/>
            <person name="Brodie E.L."/>
            <person name="Williams K.H."/>
            <person name="Hubbard S.S."/>
            <person name="Banfield J.F."/>
        </authorList>
    </citation>
    <scope>NUCLEOTIDE SEQUENCE [LARGE SCALE GENOMIC DNA]</scope>
</reference>
<dbReference type="Proteomes" id="UP000177583">
    <property type="component" value="Unassembled WGS sequence"/>
</dbReference>
<evidence type="ECO:0000313" key="1">
    <source>
        <dbReference type="EMBL" id="OGH03358.1"/>
    </source>
</evidence>
<sequence length="431" mass="45859">MEKNPMTVTGITLQEITSGGASAPQGQEFKQAYFAEHPSMTGMYVIDLTSDLSATFAGSASLISELQTAQANGNSNFWAVVYLVAPGQLIAANLAAQIADLAANHQVSTLFFLSPADLAFADALGSAIAAQEAQKQYFEAVIQYRKAYHVAQTGTADFTTVPTELTLTIGVGHDLKVGQTVEIQGSNPFAGLHPIASVDANAGTIGITLSSVAHTWGAGDKVEETPTSYAANFKAEFLTFASSSVAILAPTTQDKWMGAIGGRLARIPVQSSLGKVLDGSMVGVSTDSRYGHSQYVVLDEGRGLFLKRFVEDPSAVYVNDDLVMHSVTDTVTTLAQRRVVNKAKRGILFYAFPLINSNQFNKDASGAMAAAQIAARGLEEMKKPVPGKSRELFDYSLSTAWITGGISILFTLTDVNRIKVVDSTIELINQI</sequence>
<name>A0A1F6GYY2_9PROT</name>
<accession>A0A1F6GYY2</accession>
<dbReference type="EMBL" id="MFNF01000017">
    <property type="protein sequence ID" value="OGH03358.1"/>
    <property type="molecule type" value="Genomic_DNA"/>
</dbReference>
<proteinExistence type="predicted"/>
<protein>
    <submittedName>
        <fullName evidence="1">Uncharacterized protein</fullName>
    </submittedName>
</protein>
<organism evidence="1 2">
    <name type="scientific">Candidatus Lambdaproteobacteria bacterium RIFOXYD2_FULL_56_26</name>
    <dbReference type="NCBI Taxonomy" id="1817773"/>
    <lineage>
        <taxon>Bacteria</taxon>
        <taxon>Pseudomonadati</taxon>
        <taxon>Pseudomonadota</taxon>
        <taxon>Candidatus Lambdaproteobacteria</taxon>
    </lineage>
</organism>
<comment type="caution">
    <text evidence="1">The sequence shown here is derived from an EMBL/GenBank/DDBJ whole genome shotgun (WGS) entry which is preliminary data.</text>
</comment>
<dbReference type="Pfam" id="PF10758">
    <property type="entry name" value="DUF2586"/>
    <property type="match status" value="1"/>
</dbReference>
<dbReference type="InterPro" id="IPR019694">
    <property type="entry name" value="Phage_HP1_Orf23"/>
</dbReference>
<evidence type="ECO:0000313" key="2">
    <source>
        <dbReference type="Proteomes" id="UP000177583"/>
    </source>
</evidence>
<dbReference type="AlphaFoldDB" id="A0A1F6GYY2"/>
<gene>
    <name evidence="1" type="ORF">A2557_02420</name>
</gene>